<sequence>AVQHIQQGKISPWVLLGCSAGKKMLKSFSNEQLQMTQRYIIPEFWANKFKSYPADHLFVQETAKEAKIE</sequence>
<gene>
    <name evidence="1" type="ORF">METZ01_LOCUS347353</name>
</gene>
<dbReference type="EMBL" id="UINC01120176">
    <property type="protein sequence ID" value="SVC94499.1"/>
    <property type="molecule type" value="Genomic_DNA"/>
</dbReference>
<protein>
    <submittedName>
        <fullName evidence="1">Uncharacterized protein</fullName>
    </submittedName>
</protein>
<accession>A0A382R9Y4</accession>
<feature type="non-terminal residue" evidence="1">
    <location>
        <position position="1"/>
    </location>
</feature>
<dbReference type="AlphaFoldDB" id="A0A382R9Y4"/>
<organism evidence="1">
    <name type="scientific">marine metagenome</name>
    <dbReference type="NCBI Taxonomy" id="408172"/>
    <lineage>
        <taxon>unclassified sequences</taxon>
        <taxon>metagenomes</taxon>
        <taxon>ecological metagenomes</taxon>
    </lineage>
</organism>
<reference evidence="1" key="1">
    <citation type="submission" date="2018-05" db="EMBL/GenBank/DDBJ databases">
        <authorList>
            <person name="Lanie J.A."/>
            <person name="Ng W.-L."/>
            <person name="Kazmierczak K.M."/>
            <person name="Andrzejewski T.M."/>
            <person name="Davidsen T.M."/>
            <person name="Wayne K.J."/>
            <person name="Tettelin H."/>
            <person name="Glass J.I."/>
            <person name="Rusch D."/>
            <person name="Podicherti R."/>
            <person name="Tsui H.-C.T."/>
            <person name="Winkler M.E."/>
        </authorList>
    </citation>
    <scope>NUCLEOTIDE SEQUENCE</scope>
</reference>
<proteinExistence type="predicted"/>
<name>A0A382R9Y4_9ZZZZ</name>
<evidence type="ECO:0000313" key="1">
    <source>
        <dbReference type="EMBL" id="SVC94499.1"/>
    </source>
</evidence>